<dbReference type="InterPro" id="IPR013525">
    <property type="entry name" value="ABC2_TM"/>
</dbReference>
<evidence type="ECO:0000256" key="4">
    <source>
        <dbReference type="ARBA" id="ARBA00023136"/>
    </source>
</evidence>
<evidence type="ECO:0000256" key="1">
    <source>
        <dbReference type="ARBA" id="ARBA00004141"/>
    </source>
</evidence>
<evidence type="ECO:0000256" key="3">
    <source>
        <dbReference type="ARBA" id="ARBA00022989"/>
    </source>
</evidence>
<dbReference type="EMBL" id="QXQA01000001">
    <property type="protein sequence ID" value="RIX60363.1"/>
    <property type="molecule type" value="Genomic_DNA"/>
</dbReference>
<dbReference type="InterPro" id="IPR051784">
    <property type="entry name" value="Nod_factor_ABC_transporter"/>
</dbReference>
<evidence type="ECO:0000259" key="6">
    <source>
        <dbReference type="PROSITE" id="PS51012"/>
    </source>
</evidence>
<feature type="transmembrane region" description="Helical" evidence="5">
    <location>
        <begin position="125"/>
        <end position="146"/>
    </location>
</feature>
<dbReference type="GO" id="GO:0140359">
    <property type="term" value="F:ABC-type transporter activity"/>
    <property type="evidence" value="ECO:0007669"/>
    <property type="project" value="InterPro"/>
</dbReference>
<sequence>MATIIRTMLAGILRDVHTLVWTILFPVGILLGLGLYMNQPDYSQRLLAGVLTTNVLFGAGMVTAFYVMSHRNRGIYKLLRVTPFKTAAFISSVTAARTALTLLVSGVVILISVTVLDTRLSGRGLLLMLVILLVGTTCLTAVGFIAANLSKDESNVNMISNVMCFPMLFTSEAFYSLQNAPEWVRVIGRLLPFHYFVAAMGEAVREQVVWSKVLPPLAMLVGFAVLCLAIAALTFRWDADGSAAGGRKWKRRSGGMDAKA</sequence>
<proteinExistence type="inferred from homology"/>
<dbReference type="InterPro" id="IPR000412">
    <property type="entry name" value="ABC_2_transport"/>
</dbReference>
<protein>
    <recommendedName>
        <fullName evidence="5">Transport permease protein</fullName>
    </recommendedName>
</protein>
<gene>
    <name evidence="7" type="ORF">D3P08_02005</name>
</gene>
<evidence type="ECO:0000256" key="5">
    <source>
        <dbReference type="RuleBase" id="RU361157"/>
    </source>
</evidence>
<reference evidence="7 8" key="1">
    <citation type="submission" date="2018-09" db="EMBL/GenBank/DDBJ databases">
        <title>Paenibacillus aracenensis nov. sp. isolated from a cave in southern Spain.</title>
        <authorList>
            <person name="Jurado V."/>
            <person name="Gutierrez-Patricio S."/>
            <person name="Gonzalez-Pimentel J.L."/>
            <person name="Miller A.Z."/>
            <person name="Laiz L."/>
            <person name="Saiz-Jimenez C."/>
        </authorList>
    </citation>
    <scope>NUCLEOTIDE SEQUENCE [LARGE SCALE GENOMIC DNA]</scope>
    <source>
        <strain evidence="7 8">DSM 22867</strain>
    </source>
</reference>
<keyword evidence="5" id="KW-0813">Transport</keyword>
<organism evidence="7 8">
    <name type="scientific">Paenibacillus nanensis</name>
    <dbReference type="NCBI Taxonomy" id="393251"/>
    <lineage>
        <taxon>Bacteria</taxon>
        <taxon>Bacillati</taxon>
        <taxon>Bacillota</taxon>
        <taxon>Bacilli</taxon>
        <taxon>Bacillales</taxon>
        <taxon>Paenibacillaceae</taxon>
        <taxon>Paenibacillus</taxon>
    </lineage>
</organism>
<dbReference type="InterPro" id="IPR047817">
    <property type="entry name" value="ABC2_TM_bact-type"/>
</dbReference>
<keyword evidence="3 5" id="KW-1133">Transmembrane helix</keyword>
<dbReference type="AlphaFoldDB" id="A0A3A1VP96"/>
<dbReference type="Proteomes" id="UP000266482">
    <property type="component" value="Unassembled WGS sequence"/>
</dbReference>
<comment type="subcellular location">
    <subcellularLocation>
        <location evidence="5">Cell membrane</location>
        <topology evidence="5">Multi-pass membrane protein</topology>
    </subcellularLocation>
    <subcellularLocation>
        <location evidence="1">Membrane</location>
        <topology evidence="1">Multi-pass membrane protein</topology>
    </subcellularLocation>
</comment>
<dbReference type="RefSeq" id="WP_119597738.1">
    <property type="nucleotide sequence ID" value="NZ_QXQA01000001.1"/>
</dbReference>
<keyword evidence="8" id="KW-1185">Reference proteome</keyword>
<accession>A0A3A1VP96</accession>
<comment type="similarity">
    <text evidence="5">Belongs to the ABC-2 integral membrane protein family.</text>
</comment>
<evidence type="ECO:0000313" key="7">
    <source>
        <dbReference type="EMBL" id="RIX60363.1"/>
    </source>
</evidence>
<feature type="transmembrane region" description="Helical" evidence="5">
    <location>
        <begin position="88"/>
        <end position="113"/>
    </location>
</feature>
<keyword evidence="5" id="KW-1003">Cell membrane</keyword>
<comment type="caution">
    <text evidence="5">Lacks conserved residue(s) required for the propagation of feature annotation.</text>
</comment>
<dbReference type="PIRSF" id="PIRSF006648">
    <property type="entry name" value="DrrB"/>
    <property type="match status" value="1"/>
</dbReference>
<feature type="transmembrane region" description="Helical" evidence="5">
    <location>
        <begin position="12"/>
        <end position="34"/>
    </location>
</feature>
<feature type="transmembrane region" description="Helical" evidence="5">
    <location>
        <begin position="213"/>
        <end position="235"/>
    </location>
</feature>
<comment type="caution">
    <text evidence="7">The sequence shown here is derived from an EMBL/GenBank/DDBJ whole genome shotgun (WGS) entry which is preliminary data.</text>
</comment>
<dbReference type="GO" id="GO:0043190">
    <property type="term" value="C:ATP-binding cassette (ABC) transporter complex"/>
    <property type="evidence" value="ECO:0007669"/>
    <property type="project" value="InterPro"/>
</dbReference>
<name>A0A3A1VP96_9BACL</name>
<keyword evidence="2 5" id="KW-0812">Transmembrane</keyword>
<dbReference type="Pfam" id="PF01061">
    <property type="entry name" value="ABC2_membrane"/>
    <property type="match status" value="1"/>
</dbReference>
<evidence type="ECO:0000313" key="8">
    <source>
        <dbReference type="Proteomes" id="UP000266482"/>
    </source>
</evidence>
<keyword evidence="4 5" id="KW-0472">Membrane</keyword>
<dbReference type="PANTHER" id="PTHR43229">
    <property type="entry name" value="NODULATION PROTEIN J"/>
    <property type="match status" value="1"/>
</dbReference>
<dbReference type="PROSITE" id="PS51012">
    <property type="entry name" value="ABC_TM2"/>
    <property type="match status" value="1"/>
</dbReference>
<evidence type="ECO:0000256" key="2">
    <source>
        <dbReference type="ARBA" id="ARBA00022692"/>
    </source>
</evidence>
<dbReference type="OrthoDB" id="9774758at2"/>
<feature type="domain" description="ABC transmembrane type-2" evidence="6">
    <location>
        <begin position="9"/>
        <end position="238"/>
    </location>
</feature>
<feature type="transmembrane region" description="Helical" evidence="5">
    <location>
        <begin position="46"/>
        <end position="67"/>
    </location>
</feature>
<dbReference type="PANTHER" id="PTHR43229:SF3">
    <property type="entry name" value="ABC-TYPE MULTIDRUG TRANSPORT SYSTEM, PERMEASE COMPONENT"/>
    <property type="match status" value="1"/>
</dbReference>